<feature type="transmembrane region" description="Helical" evidence="6">
    <location>
        <begin position="14"/>
        <end position="38"/>
    </location>
</feature>
<keyword evidence="6" id="KW-0812">Transmembrane</keyword>
<dbReference type="PANTHER" id="PTHR43646">
    <property type="entry name" value="GLYCOSYLTRANSFERASE"/>
    <property type="match status" value="1"/>
</dbReference>
<dbReference type="Proteomes" id="UP000322791">
    <property type="component" value="Unassembled WGS sequence"/>
</dbReference>
<dbReference type="Pfam" id="PF00535">
    <property type="entry name" value="Glycos_transf_2"/>
    <property type="match status" value="1"/>
</dbReference>
<keyword evidence="9" id="KW-1185">Reference proteome</keyword>
<name>A0A5D6VEI0_9BACT</name>
<dbReference type="SUPFAM" id="SSF53448">
    <property type="entry name" value="Nucleotide-diphospho-sugar transferases"/>
    <property type="match status" value="1"/>
</dbReference>
<accession>A0A5D6VEI0</accession>
<dbReference type="AlphaFoldDB" id="A0A5D6VEI0"/>
<sequence>MPGVQELGAVLRRFVMLFPAVFFSVFFGLYGFVLLLVARRRLVELPALAAGPRVSILLAARNEAANIERCLGALAALDYPAEQLEILIGDDASTDDTVALVRRFIHGKPQFRLVPIGGQLGTARGKSNVLAQLSRAATTDYFFITDADMALSPRWVQTMLAAATPEVGSVTGITTADGSLFGRLQGLDWLFGLNLIRLLSDRGLPVAAVGNNMLVRRAAYESIGGYETLAFSITEDVQLFERVVAQGWQFRNLIEPGVLGVSAPQPTVRQLLRQRKRWMRGAGRLPWQLGVLFSSYGVFYTVLGWPGLLPGATVAALYAAKMLFQTIFLHITLRQAGRQESLPVLLLYEFYLLAMSVAVLAYTVLPRPIVWKERRYTWAES</sequence>
<dbReference type="PANTHER" id="PTHR43646:SF2">
    <property type="entry name" value="GLYCOSYLTRANSFERASE 2-LIKE DOMAIN-CONTAINING PROTEIN"/>
    <property type="match status" value="1"/>
</dbReference>
<evidence type="ECO:0000256" key="1">
    <source>
        <dbReference type="ARBA" id="ARBA00004236"/>
    </source>
</evidence>
<dbReference type="Gene3D" id="3.90.550.10">
    <property type="entry name" value="Spore Coat Polysaccharide Biosynthesis Protein SpsA, Chain A"/>
    <property type="match status" value="1"/>
</dbReference>
<keyword evidence="3" id="KW-0328">Glycosyltransferase</keyword>
<evidence type="ECO:0000256" key="6">
    <source>
        <dbReference type="SAM" id="Phobius"/>
    </source>
</evidence>
<keyword evidence="6" id="KW-1133">Transmembrane helix</keyword>
<organism evidence="8 9">
    <name type="scientific">Hymenobacter lutimineralis</name>
    <dbReference type="NCBI Taxonomy" id="2606448"/>
    <lineage>
        <taxon>Bacteria</taxon>
        <taxon>Pseudomonadati</taxon>
        <taxon>Bacteroidota</taxon>
        <taxon>Cytophagia</taxon>
        <taxon>Cytophagales</taxon>
        <taxon>Hymenobacteraceae</taxon>
        <taxon>Hymenobacter</taxon>
    </lineage>
</organism>
<dbReference type="EMBL" id="VTHL01000001">
    <property type="protein sequence ID" value="TYZ14383.1"/>
    <property type="molecule type" value="Genomic_DNA"/>
</dbReference>
<feature type="transmembrane region" description="Helical" evidence="6">
    <location>
        <begin position="315"/>
        <end position="333"/>
    </location>
</feature>
<keyword evidence="2" id="KW-1003">Cell membrane</keyword>
<evidence type="ECO:0000313" key="8">
    <source>
        <dbReference type="EMBL" id="TYZ14383.1"/>
    </source>
</evidence>
<dbReference type="GO" id="GO:0005886">
    <property type="term" value="C:plasma membrane"/>
    <property type="evidence" value="ECO:0007669"/>
    <property type="project" value="UniProtKB-SubCell"/>
</dbReference>
<evidence type="ECO:0000313" key="9">
    <source>
        <dbReference type="Proteomes" id="UP000322791"/>
    </source>
</evidence>
<gene>
    <name evidence="8" type="ORF">FY528_01240</name>
</gene>
<reference evidence="8 9" key="1">
    <citation type="submission" date="2019-08" db="EMBL/GenBank/DDBJ databases">
        <authorList>
            <person name="Seo M.-J."/>
        </authorList>
    </citation>
    <scope>NUCLEOTIDE SEQUENCE [LARGE SCALE GENOMIC DNA]</scope>
    <source>
        <strain evidence="8 9">KIGAM108</strain>
    </source>
</reference>
<dbReference type="InterPro" id="IPR001173">
    <property type="entry name" value="Glyco_trans_2-like"/>
</dbReference>
<comment type="caution">
    <text evidence="8">The sequence shown here is derived from an EMBL/GenBank/DDBJ whole genome shotgun (WGS) entry which is preliminary data.</text>
</comment>
<evidence type="ECO:0000256" key="4">
    <source>
        <dbReference type="ARBA" id="ARBA00022679"/>
    </source>
</evidence>
<evidence type="ECO:0000256" key="2">
    <source>
        <dbReference type="ARBA" id="ARBA00022475"/>
    </source>
</evidence>
<proteinExistence type="predicted"/>
<protein>
    <submittedName>
        <fullName evidence="8">Glycosyltransferase</fullName>
    </submittedName>
</protein>
<evidence type="ECO:0000259" key="7">
    <source>
        <dbReference type="Pfam" id="PF00535"/>
    </source>
</evidence>
<comment type="subcellular location">
    <subcellularLocation>
        <location evidence="1">Cell membrane</location>
    </subcellularLocation>
</comment>
<feature type="domain" description="Glycosyltransferase 2-like" evidence="7">
    <location>
        <begin position="55"/>
        <end position="223"/>
    </location>
</feature>
<keyword evidence="4 8" id="KW-0808">Transferase</keyword>
<feature type="transmembrane region" description="Helical" evidence="6">
    <location>
        <begin position="285"/>
        <end position="303"/>
    </location>
</feature>
<keyword evidence="5 6" id="KW-0472">Membrane</keyword>
<dbReference type="InterPro" id="IPR029044">
    <property type="entry name" value="Nucleotide-diphossugar_trans"/>
</dbReference>
<feature type="transmembrane region" description="Helical" evidence="6">
    <location>
        <begin position="345"/>
        <end position="365"/>
    </location>
</feature>
<dbReference type="GO" id="GO:0016757">
    <property type="term" value="F:glycosyltransferase activity"/>
    <property type="evidence" value="ECO:0007669"/>
    <property type="project" value="UniProtKB-KW"/>
</dbReference>
<evidence type="ECO:0000256" key="3">
    <source>
        <dbReference type="ARBA" id="ARBA00022676"/>
    </source>
</evidence>
<evidence type="ECO:0000256" key="5">
    <source>
        <dbReference type="ARBA" id="ARBA00023136"/>
    </source>
</evidence>